<dbReference type="GO" id="GO:0003677">
    <property type="term" value="F:DNA binding"/>
    <property type="evidence" value="ECO:0007669"/>
    <property type="project" value="InterPro"/>
</dbReference>
<dbReference type="InterPro" id="IPR010982">
    <property type="entry name" value="Lambda_DNA-bd_dom_sf"/>
</dbReference>
<evidence type="ECO:0000313" key="3">
    <source>
        <dbReference type="Proteomes" id="UP000095143"/>
    </source>
</evidence>
<gene>
    <name evidence="2" type="ORF">BBI10_23940</name>
</gene>
<proteinExistence type="predicted"/>
<dbReference type="RefSeq" id="WP_065992342.1">
    <property type="nucleotide sequence ID" value="NZ_MDEN01000069.1"/>
</dbReference>
<dbReference type="AlphaFoldDB" id="A0A1C2D9A2"/>
<protein>
    <submittedName>
        <fullName evidence="2">Transcriptional regulator</fullName>
    </submittedName>
</protein>
<accession>A0A1C2D9A2</accession>
<evidence type="ECO:0000313" key="2">
    <source>
        <dbReference type="EMBL" id="OCX11253.1"/>
    </source>
</evidence>
<dbReference type="Proteomes" id="UP000095143">
    <property type="component" value="Unassembled WGS sequence"/>
</dbReference>
<dbReference type="InterPro" id="IPR001387">
    <property type="entry name" value="Cro/C1-type_HTH"/>
</dbReference>
<dbReference type="OrthoDB" id="6921721at2"/>
<dbReference type="EMBL" id="MDEN01000069">
    <property type="protein sequence ID" value="OCX11253.1"/>
    <property type="molecule type" value="Genomic_DNA"/>
</dbReference>
<organism evidence="2 3">
    <name type="scientific">Pseudomonas graminis</name>
    <dbReference type="NCBI Taxonomy" id="158627"/>
    <lineage>
        <taxon>Bacteria</taxon>
        <taxon>Pseudomonadati</taxon>
        <taxon>Pseudomonadota</taxon>
        <taxon>Gammaproteobacteria</taxon>
        <taxon>Pseudomonadales</taxon>
        <taxon>Pseudomonadaceae</taxon>
        <taxon>Pseudomonas</taxon>
    </lineage>
</organism>
<feature type="domain" description="HTH cro/C1-type" evidence="1">
    <location>
        <begin position="11"/>
        <end position="63"/>
    </location>
</feature>
<dbReference type="SUPFAM" id="SSF47413">
    <property type="entry name" value="lambda repressor-like DNA-binding domains"/>
    <property type="match status" value="1"/>
</dbReference>
<sequence length="152" mass="16329">MSNRAGLAAALRAVRAIRGLAQSDLGEAADRKFVYRIEQGKSDVTLGKLDEIAQAVGIHPITLMVLGAVSSSDQAASNILQVVQSELDAFEVAGGFDALDRQVKNGAMVSRVHERQKRLEAVQECKAAGMTQREAAQRLKLAKSTVADLWNL</sequence>
<dbReference type="SMART" id="SM00530">
    <property type="entry name" value="HTH_XRE"/>
    <property type="match status" value="1"/>
</dbReference>
<dbReference type="Gene3D" id="1.10.260.40">
    <property type="entry name" value="lambda repressor-like DNA-binding domains"/>
    <property type="match status" value="1"/>
</dbReference>
<evidence type="ECO:0000259" key="1">
    <source>
        <dbReference type="PROSITE" id="PS50943"/>
    </source>
</evidence>
<reference evidence="2 3" key="1">
    <citation type="submission" date="2016-08" db="EMBL/GenBank/DDBJ databases">
        <title>Whole genome sequence of Pseudomonas graminis strain UASWS1507, a potential biological control agent for agriculture.</title>
        <authorList>
            <person name="Crovadore J."/>
            <person name="Calmin G."/>
            <person name="Chablais R."/>
            <person name="Cochard B."/>
            <person name="Lefort F."/>
        </authorList>
    </citation>
    <scope>NUCLEOTIDE SEQUENCE [LARGE SCALE GENOMIC DNA]</scope>
    <source>
        <strain evidence="2 3">UASWS1507</strain>
    </source>
</reference>
<dbReference type="CDD" id="cd00093">
    <property type="entry name" value="HTH_XRE"/>
    <property type="match status" value="1"/>
</dbReference>
<name>A0A1C2D9A2_9PSED</name>
<comment type="caution">
    <text evidence="2">The sequence shown here is derived from an EMBL/GenBank/DDBJ whole genome shotgun (WGS) entry which is preliminary data.</text>
</comment>
<dbReference type="PROSITE" id="PS50943">
    <property type="entry name" value="HTH_CROC1"/>
    <property type="match status" value="1"/>
</dbReference>